<dbReference type="RefSeq" id="WP_049658964.1">
    <property type="nucleotide sequence ID" value="NZ_QVIG01000001.1"/>
</dbReference>
<dbReference type="SUPFAM" id="SSF54427">
    <property type="entry name" value="NTF2-like"/>
    <property type="match status" value="1"/>
</dbReference>
<accession>A0A372ZSD0</accession>
<evidence type="ECO:0000313" key="3">
    <source>
        <dbReference type="Proteomes" id="UP000263377"/>
    </source>
</evidence>
<evidence type="ECO:0000313" key="2">
    <source>
        <dbReference type="EMBL" id="RGD58818.1"/>
    </source>
</evidence>
<dbReference type="AlphaFoldDB" id="A0A372ZSD0"/>
<feature type="domain" description="SnoaL-like" evidence="1">
    <location>
        <begin position="13"/>
        <end position="110"/>
    </location>
</feature>
<organism evidence="2 3">
    <name type="scientific">Kitasatospora xanthocidica</name>
    <dbReference type="NCBI Taxonomy" id="83382"/>
    <lineage>
        <taxon>Bacteria</taxon>
        <taxon>Bacillati</taxon>
        <taxon>Actinomycetota</taxon>
        <taxon>Actinomycetes</taxon>
        <taxon>Kitasatosporales</taxon>
        <taxon>Streptomycetaceae</taxon>
        <taxon>Kitasatospora</taxon>
    </lineage>
</organism>
<proteinExistence type="predicted"/>
<dbReference type="EMBL" id="QVIG01000001">
    <property type="protein sequence ID" value="RGD58818.1"/>
    <property type="molecule type" value="Genomic_DNA"/>
</dbReference>
<dbReference type="InterPro" id="IPR032710">
    <property type="entry name" value="NTF2-like_dom_sf"/>
</dbReference>
<protein>
    <submittedName>
        <fullName evidence="2">Nuclear transport factor 2 family protein</fullName>
    </submittedName>
</protein>
<name>A0A372ZSD0_9ACTN</name>
<dbReference type="InterPro" id="IPR037401">
    <property type="entry name" value="SnoaL-like"/>
</dbReference>
<gene>
    <name evidence="2" type="ORF">DR950_14445</name>
</gene>
<evidence type="ECO:0000259" key="1">
    <source>
        <dbReference type="Pfam" id="PF12680"/>
    </source>
</evidence>
<reference evidence="2 3" key="1">
    <citation type="submission" date="2018-08" db="EMBL/GenBank/DDBJ databases">
        <title>Diversity &amp; Physiological Properties of Lignin-Decomposing Actinobacteria from Soil.</title>
        <authorList>
            <person name="Roh S.G."/>
            <person name="Kim S.B."/>
        </authorList>
    </citation>
    <scope>NUCLEOTIDE SEQUENCE [LARGE SCALE GENOMIC DNA]</scope>
    <source>
        <strain evidence="2 3">MMS17-GH009</strain>
    </source>
</reference>
<dbReference type="Gene3D" id="3.10.450.50">
    <property type="match status" value="1"/>
</dbReference>
<keyword evidence="3" id="KW-1185">Reference proteome</keyword>
<sequence>MDQDLDATVDAGLRLLEARDLAGFRALCTPGATVWQNDGDGTRPIDARLERIAAFFATVDSLRYEVVRRFHKPDEVLQQHVLVLEAPDGTRSRVHATTYFRFEDGLIAEIEEHLQ</sequence>
<dbReference type="Proteomes" id="UP000263377">
    <property type="component" value="Unassembled WGS sequence"/>
</dbReference>
<dbReference type="Pfam" id="PF12680">
    <property type="entry name" value="SnoaL_2"/>
    <property type="match status" value="1"/>
</dbReference>
<comment type="caution">
    <text evidence="2">The sequence shown here is derived from an EMBL/GenBank/DDBJ whole genome shotgun (WGS) entry which is preliminary data.</text>
</comment>